<keyword evidence="6" id="KW-1185">Reference proteome</keyword>
<feature type="region of interest" description="Disordered" evidence="3">
    <location>
        <begin position="1008"/>
        <end position="1036"/>
    </location>
</feature>
<dbReference type="InterPro" id="IPR011993">
    <property type="entry name" value="PH-like_dom_sf"/>
</dbReference>
<dbReference type="PROSITE" id="PS01179">
    <property type="entry name" value="PID"/>
    <property type="match status" value="1"/>
</dbReference>
<evidence type="ECO:0000259" key="5">
    <source>
        <dbReference type="PROSITE" id="PS50001"/>
    </source>
</evidence>
<dbReference type="SUPFAM" id="SSF50729">
    <property type="entry name" value="PH domain-like"/>
    <property type="match status" value="1"/>
</dbReference>
<feature type="region of interest" description="Disordered" evidence="3">
    <location>
        <begin position="366"/>
        <end position="388"/>
    </location>
</feature>
<keyword evidence="1 2" id="KW-0727">SH2 domain</keyword>
<feature type="compositionally biased region" description="Basic and acidic residues" evidence="3">
    <location>
        <begin position="208"/>
        <end position="217"/>
    </location>
</feature>
<feature type="compositionally biased region" description="Low complexity" evidence="3">
    <location>
        <begin position="564"/>
        <end position="576"/>
    </location>
</feature>
<feature type="compositionally biased region" description="Low complexity" evidence="3">
    <location>
        <begin position="1014"/>
        <end position="1024"/>
    </location>
</feature>
<dbReference type="PANTHER" id="PTHR15832">
    <property type="entry name" value="SHC (SRC HOMOLOGY DOMAIN C-TERMINAL) ADAPTOR HOMOLOG"/>
    <property type="match status" value="1"/>
</dbReference>
<dbReference type="SMART" id="SM00462">
    <property type="entry name" value="PTB"/>
    <property type="match status" value="1"/>
</dbReference>
<organism evidence="6 7">
    <name type="scientific">Trichobilharzia regenti</name>
    <name type="common">Nasal bird schistosome</name>
    <dbReference type="NCBI Taxonomy" id="157069"/>
    <lineage>
        <taxon>Eukaryota</taxon>
        <taxon>Metazoa</taxon>
        <taxon>Spiralia</taxon>
        <taxon>Lophotrochozoa</taxon>
        <taxon>Platyhelminthes</taxon>
        <taxon>Trematoda</taxon>
        <taxon>Digenea</taxon>
        <taxon>Strigeidida</taxon>
        <taxon>Schistosomatoidea</taxon>
        <taxon>Schistosomatidae</taxon>
        <taxon>Trichobilharzia</taxon>
    </lineage>
</organism>
<dbReference type="CDD" id="cd13157">
    <property type="entry name" value="PTB_tensin-related"/>
    <property type="match status" value="1"/>
</dbReference>
<feature type="region of interest" description="Disordered" evidence="3">
    <location>
        <begin position="764"/>
        <end position="824"/>
    </location>
</feature>
<evidence type="ECO:0000256" key="1">
    <source>
        <dbReference type="ARBA" id="ARBA00022999"/>
    </source>
</evidence>
<feature type="region of interest" description="Disordered" evidence="3">
    <location>
        <begin position="1069"/>
        <end position="1092"/>
    </location>
</feature>
<reference evidence="7" key="2">
    <citation type="submission" date="2023-11" db="UniProtKB">
        <authorList>
            <consortium name="WormBaseParasite"/>
        </authorList>
    </citation>
    <scope>IDENTIFICATION</scope>
</reference>
<feature type="compositionally biased region" description="Polar residues" evidence="3">
    <location>
        <begin position="770"/>
        <end position="789"/>
    </location>
</feature>
<dbReference type="WBParaSite" id="TREG1_57240.1">
    <property type="protein sequence ID" value="TREG1_57240.1"/>
    <property type="gene ID" value="TREG1_57240"/>
</dbReference>
<feature type="domain" description="PID" evidence="4">
    <location>
        <begin position="19"/>
        <end position="135"/>
    </location>
</feature>
<feature type="compositionally biased region" description="Polar residues" evidence="3">
    <location>
        <begin position="1080"/>
        <end position="1091"/>
    </location>
</feature>
<feature type="region of interest" description="Disordered" evidence="3">
    <location>
        <begin position="560"/>
        <end position="590"/>
    </location>
</feature>
<feature type="region of interest" description="Disordered" evidence="3">
    <location>
        <begin position="611"/>
        <end position="633"/>
    </location>
</feature>
<feature type="compositionally biased region" description="Polar residues" evidence="3">
    <location>
        <begin position="1025"/>
        <end position="1036"/>
    </location>
</feature>
<dbReference type="SUPFAM" id="SSF55550">
    <property type="entry name" value="SH2 domain"/>
    <property type="match status" value="1"/>
</dbReference>
<feature type="compositionally biased region" description="Low complexity" evidence="3">
    <location>
        <begin position="790"/>
        <end position="801"/>
    </location>
</feature>
<dbReference type="Gene3D" id="3.30.505.10">
    <property type="entry name" value="SH2 domain"/>
    <property type="match status" value="1"/>
</dbReference>
<evidence type="ECO:0000313" key="7">
    <source>
        <dbReference type="WBParaSite" id="TREG1_57240.1"/>
    </source>
</evidence>
<evidence type="ECO:0000259" key="4">
    <source>
        <dbReference type="PROSITE" id="PS01179"/>
    </source>
</evidence>
<dbReference type="Proteomes" id="UP000050795">
    <property type="component" value="Unassembled WGS sequence"/>
</dbReference>
<accession>A0AA85K2D7</accession>
<dbReference type="Gene3D" id="2.30.29.30">
    <property type="entry name" value="Pleckstrin-homology domain (PH domain)/Phosphotyrosine-binding domain (PTB)"/>
    <property type="match status" value="1"/>
</dbReference>
<name>A0AA85K2D7_TRIRE</name>
<reference evidence="6" key="1">
    <citation type="submission" date="2022-06" db="EMBL/GenBank/DDBJ databases">
        <authorList>
            <person name="Berger JAMES D."/>
            <person name="Berger JAMES D."/>
        </authorList>
    </citation>
    <scope>NUCLEOTIDE SEQUENCE [LARGE SCALE GENOMIC DNA]</scope>
</reference>
<dbReference type="InterPro" id="IPR036860">
    <property type="entry name" value="SH2_dom_sf"/>
</dbReference>
<dbReference type="PROSITE" id="PS50001">
    <property type="entry name" value="SH2"/>
    <property type="match status" value="1"/>
</dbReference>
<feature type="domain" description="SH2" evidence="5">
    <location>
        <begin position="836"/>
        <end position="931"/>
    </location>
</feature>
<dbReference type="Pfam" id="PF00640">
    <property type="entry name" value="PID"/>
    <property type="match status" value="1"/>
</dbReference>
<feature type="compositionally biased region" description="Low complexity" evidence="3">
    <location>
        <begin position="280"/>
        <end position="300"/>
    </location>
</feature>
<dbReference type="AlphaFoldDB" id="A0AA85K2D7"/>
<proteinExistence type="predicted"/>
<protein>
    <recommendedName>
        <fullName evidence="8">SH2 domain-containing protein</fullName>
    </recommendedName>
</protein>
<feature type="compositionally biased region" description="Pro residues" evidence="3">
    <location>
        <begin position="186"/>
        <end position="200"/>
    </location>
</feature>
<feature type="compositionally biased region" description="Polar residues" evidence="3">
    <location>
        <begin position="218"/>
        <end position="235"/>
    </location>
</feature>
<evidence type="ECO:0000256" key="2">
    <source>
        <dbReference type="PROSITE-ProRule" id="PRU00191"/>
    </source>
</evidence>
<feature type="region of interest" description="Disordered" evidence="3">
    <location>
        <begin position="267"/>
        <end position="312"/>
    </location>
</feature>
<dbReference type="InterPro" id="IPR000980">
    <property type="entry name" value="SH2"/>
</dbReference>
<evidence type="ECO:0000256" key="3">
    <source>
        <dbReference type="SAM" id="MobiDB-lite"/>
    </source>
</evidence>
<evidence type="ECO:0000313" key="6">
    <source>
        <dbReference type="Proteomes" id="UP000050795"/>
    </source>
</evidence>
<dbReference type="InterPro" id="IPR006020">
    <property type="entry name" value="PTB/PI_dom"/>
</dbReference>
<dbReference type="PANTHER" id="PTHR15832:SF2">
    <property type="entry name" value="SH2 DOMAIN-CONTAINING PROTEIN"/>
    <property type="match status" value="1"/>
</dbReference>
<dbReference type="SMART" id="SM00252">
    <property type="entry name" value="SH2"/>
    <property type="match status" value="1"/>
</dbReference>
<sequence>MTFNLPLMKDEIIYRYSSYIGSFPVEEQDNACRAQKVQKELEALRSYTRSKSVIVCVSIRGIKICSDDLKVVYMAHALRRISYATCDATHKQVAFLAREPSGIVNLQYCHVFVTGTSGDAEELNRIIGDAFKLAYLRQRLIKLHQSGKHDASTMLNIPQLSDCYPVWLPQIDETTKSLSLLNTLKLPPPPSFPPPPPPPLTTSTPIENEMKMHEKRNSPTASSSSSELRTCSMPHSATDSNPIITCHHASVDSSCVNNISKMTDEVKIDEQQQQQPVWISSGENPTTSSSSSENDSNQLSVHSDSVLVGRDEKADTSAASITTVMNDNNIQSNKEASELEKKLHRISSPQAIDLAFLRRHFLRRSEGKGSESAKNVRGGSARQPRLRQGTTLSSLLSSARHSAFFPSSTSCVIDSGNVIPETSKSQETPDVSDVLNNLNPTRRPPIFVDLRTFAGGSPVVALKERLDAQAIADAKASAFAEAAAVLAAAKQVSSQSVSTSQSSVSNFPVKVPPPTKSMIYPVVSRASNPSFNENVSSVENSDISPPIPPVRMHSLRRGHEHFNNSKNFSPNLSSSSQAPQEGGGICYELDKDEDREIVESIEAVMKAASYDSNNYNNNSPKEIQSSKKHQETQFLSSYRDTTNNNNLFTGNPDVPCHSNHFKHQQIVENLRTPQPNMYKPVQQTFAPSDFTGGIQYSSENSYLHGETAAQSQSQYPFKNLTRYTKNDIHQANCHVYRPNENFTSSPFNDPLHVIADSGIHSFQEPHKKQTFPSSRCDNLQTTPTPGSIMSTSSLSTETPTPTATPTPTPEQPSQSPHGCFTTIDNGDNYSLSQAPWYQALLPREIAFELLAREEIGSFLVRNSATHPGCCALSVRVSNKDNPIGITHYLIQRTNRGVRLKGLDKEWPSLQALVTHLTVIPEMLPCPLKLPQYTTNPVFTQFDPHLTTANCASNEVTKQRRNYNARSSRTEMSVNNTDVCSHHHHSQRTLHSVADLPCRPVPPACATISHLGGSTTTTTTTIPTTNPHDQNSFSSSQDRTALSGCYQVSKCSQVNKSSQVPNWLLSQMKSEDNNKSRPLSAKSSTNSPNQKTPKLECIQGWKQNSVDLATIISQSDYDIEDRSLCDNVSNNKHSRKLSYTKMIYHRTIIIITTLFRLCRRR</sequence>
<feature type="region of interest" description="Disordered" evidence="3">
    <location>
        <begin position="185"/>
        <end position="235"/>
    </location>
</feature>
<dbReference type="Pfam" id="PF00017">
    <property type="entry name" value="SH2"/>
    <property type="match status" value="1"/>
</dbReference>
<evidence type="ECO:0008006" key="8">
    <source>
        <dbReference type="Google" id="ProtNLM"/>
    </source>
</evidence>